<reference evidence="2" key="1">
    <citation type="submission" date="2025-08" db="UniProtKB">
        <authorList>
            <consortium name="Ensembl"/>
        </authorList>
    </citation>
    <scope>IDENTIFICATION</scope>
</reference>
<dbReference type="Gene3D" id="6.10.140.140">
    <property type="match status" value="1"/>
</dbReference>
<dbReference type="PANTHER" id="PTHR23232:SF157">
    <property type="entry name" value="ZINC FINGER PROTEIN 525"/>
    <property type="match status" value="1"/>
</dbReference>
<sequence length="88" mass="9696">MASSGSQDTACGAVTFGDVAVDFSEEEWACLDSAQRAFYRDLMLETYSNLVTVVGSSISKPDLITLLEEEREPWMVVKEETDRPSPGE</sequence>
<evidence type="ECO:0000259" key="1">
    <source>
        <dbReference type="PROSITE" id="PS50805"/>
    </source>
</evidence>
<dbReference type="Proteomes" id="UP000694386">
    <property type="component" value="Unplaced"/>
</dbReference>
<dbReference type="InterPro" id="IPR001909">
    <property type="entry name" value="KRAB"/>
</dbReference>
<dbReference type="Ensembl" id="ENSCGRT00001014322.1">
    <property type="protein sequence ID" value="ENSCGRP00001010102.1"/>
    <property type="gene ID" value="ENSCGRG00001012084.1"/>
</dbReference>
<dbReference type="Pfam" id="PF01352">
    <property type="entry name" value="KRAB"/>
    <property type="match status" value="1"/>
</dbReference>
<protein>
    <recommendedName>
        <fullName evidence="1">KRAB domain-containing protein</fullName>
    </recommendedName>
</protein>
<accession>A0A8C2QGK3</accession>
<dbReference type="CDD" id="cd07765">
    <property type="entry name" value="KRAB_A-box"/>
    <property type="match status" value="1"/>
</dbReference>
<organism evidence="2 3">
    <name type="scientific">Cricetulus griseus</name>
    <name type="common">Chinese hamster</name>
    <name type="synonym">Cricetulus barabensis griseus</name>
    <dbReference type="NCBI Taxonomy" id="10029"/>
    <lineage>
        <taxon>Eukaryota</taxon>
        <taxon>Metazoa</taxon>
        <taxon>Chordata</taxon>
        <taxon>Craniata</taxon>
        <taxon>Vertebrata</taxon>
        <taxon>Euteleostomi</taxon>
        <taxon>Mammalia</taxon>
        <taxon>Eutheria</taxon>
        <taxon>Euarchontoglires</taxon>
        <taxon>Glires</taxon>
        <taxon>Rodentia</taxon>
        <taxon>Myomorpha</taxon>
        <taxon>Muroidea</taxon>
        <taxon>Cricetidae</taxon>
        <taxon>Cricetinae</taxon>
        <taxon>Cricetulus</taxon>
    </lineage>
</organism>
<dbReference type="InterPro" id="IPR050169">
    <property type="entry name" value="Krueppel_C2H2_ZnF"/>
</dbReference>
<dbReference type="SUPFAM" id="SSF109640">
    <property type="entry name" value="KRAB domain (Kruppel-associated box)"/>
    <property type="match status" value="1"/>
</dbReference>
<dbReference type="PROSITE" id="PS50805">
    <property type="entry name" value="KRAB"/>
    <property type="match status" value="1"/>
</dbReference>
<proteinExistence type="predicted"/>
<reference evidence="2" key="2">
    <citation type="submission" date="2025-09" db="UniProtKB">
        <authorList>
            <consortium name="Ensembl"/>
        </authorList>
    </citation>
    <scope>IDENTIFICATION</scope>
</reference>
<dbReference type="AlphaFoldDB" id="A0A8C2QGK3"/>
<dbReference type="PANTHER" id="PTHR23232">
    <property type="entry name" value="KRAB DOMAIN C2H2 ZINC FINGER"/>
    <property type="match status" value="1"/>
</dbReference>
<dbReference type="InterPro" id="IPR036051">
    <property type="entry name" value="KRAB_dom_sf"/>
</dbReference>
<dbReference type="SMART" id="SM00349">
    <property type="entry name" value="KRAB"/>
    <property type="match status" value="1"/>
</dbReference>
<name>A0A8C2QGK3_CRIGR</name>
<evidence type="ECO:0000313" key="2">
    <source>
        <dbReference type="Ensembl" id="ENSCGRP00001010102.1"/>
    </source>
</evidence>
<evidence type="ECO:0000313" key="3">
    <source>
        <dbReference type="Proteomes" id="UP000694386"/>
    </source>
</evidence>
<dbReference type="GO" id="GO:0006355">
    <property type="term" value="P:regulation of DNA-templated transcription"/>
    <property type="evidence" value="ECO:0007669"/>
    <property type="project" value="InterPro"/>
</dbReference>
<feature type="domain" description="KRAB" evidence="1">
    <location>
        <begin position="14"/>
        <end position="86"/>
    </location>
</feature>